<dbReference type="Pfam" id="PF13407">
    <property type="entry name" value="Peripla_BP_4"/>
    <property type="match status" value="1"/>
</dbReference>
<dbReference type="EMBL" id="PGTB01000001">
    <property type="protein sequence ID" value="PJE38569.1"/>
    <property type="molecule type" value="Genomic_DNA"/>
</dbReference>
<dbReference type="OrthoDB" id="3600104at2"/>
<evidence type="ECO:0000259" key="4">
    <source>
        <dbReference type="Pfam" id="PF13407"/>
    </source>
</evidence>
<dbReference type="InterPro" id="IPR025997">
    <property type="entry name" value="SBP_2_dom"/>
</dbReference>
<evidence type="ECO:0000313" key="5">
    <source>
        <dbReference type="EMBL" id="PJE38569.1"/>
    </source>
</evidence>
<dbReference type="GO" id="GO:0030313">
    <property type="term" value="C:cell envelope"/>
    <property type="evidence" value="ECO:0007669"/>
    <property type="project" value="UniProtKB-SubCell"/>
</dbReference>
<dbReference type="GO" id="GO:0030246">
    <property type="term" value="F:carbohydrate binding"/>
    <property type="evidence" value="ECO:0007669"/>
    <property type="project" value="UniProtKB-ARBA"/>
</dbReference>
<keyword evidence="6" id="KW-1185">Reference proteome</keyword>
<protein>
    <recommendedName>
        <fullName evidence="4">Periplasmic binding protein domain-containing protein</fullName>
    </recommendedName>
</protein>
<evidence type="ECO:0000256" key="3">
    <source>
        <dbReference type="ARBA" id="ARBA00022729"/>
    </source>
</evidence>
<dbReference type="PANTHER" id="PTHR46847:SF1">
    <property type="entry name" value="D-ALLOSE-BINDING PERIPLASMIC PROTEIN-RELATED"/>
    <property type="match status" value="1"/>
</dbReference>
<dbReference type="PANTHER" id="PTHR46847">
    <property type="entry name" value="D-ALLOSE-BINDING PERIPLASMIC PROTEIN-RELATED"/>
    <property type="match status" value="1"/>
</dbReference>
<dbReference type="CDD" id="cd01536">
    <property type="entry name" value="PBP1_ABC_sugar_binding-like"/>
    <property type="match status" value="1"/>
</dbReference>
<name>A0A2M8J718_9RHOB</name>
<comment type="similarity">
    <text evidence="2">Belongs to the bacterial solute-binding protein 2 family.</text>
</comment>
<dbReference type="InterPro" id="IPR028082">
    <property type="entry name" value="Peripla_BP_I"/>
</dbReference>
<dbReference type="Proteomes" id="UP000231553">
    <property type="component" value="Unassembled WGS sequence"/>
</dbReference>
<dbReference type="AlphaFoldDB" id="A0A2M8J718"/>
<evidence type="ECO:0000256" key="2">
    <source>
        <dbReference type="ARBA" id="ARBA00007639"/>
    </source>
</evidence>
<evidence type="ECO:0000313" key="6">
    <source>
        <dbReference type="Proteomes" id="UP000231553"/>
    </source>
</evidence>
<sequence>MLNAAILRESTSGYRQNQFGHERGIQPTIKYIYKLVIFITMKNVSCRGMIGRSGRGGSREIQGGTTMKTLLCKPAALALACAFAANTASAENAKTIALLVGPTQDAFIGTWVATFEAGAKAQGMDVSVFSSPFDPALQARQFDDAVAQNFDGIILQAISQNAIVPSLTRAKEADVPVLTAMAPLAEDSKTLAYSYIGEDSTTLGTLAARAMAEALAAQGKSSGRIAAITGALAEGVAPLRLDAFKKTLAELAPDFEIVAIEDVKWNPVTGEQVTGQLLARFAGTGGLDGIYGMNDRLANAAVQAAETAGIALGGDDGLIIVGGNCQAPGIQGIMAGTIAATVEMLPAVSASTAVQVMQDLLNGGEVAPEYFEQHVIVTADNLADHASACSY</sequence>
<evidence type="ECO:0000256" key="1">
    <source>
        <dbReference type="ARBA" id="ARBA00004196"/>
    </source>
</evidence>
<comment type="subcellular location">
    <subcellularLocation>
        <location evidence="1">Cell envelope</location>
    </subcellularLocation>
</comment>
<dbReference type="SUPFAM" id="SSF53822">
    <property type="entry name" value="Periplasmic binding protein-like I"/>
    <property type="match status" value="1"/>
</dbReference>
<proteinExistence type="inferred from homology"/>
<dbReference type="Gene3D" id="3.40.50.2300">
    <property type="match status" value="2"/>
</dbReference>
<accession>A0A2M8J718</accession>
<organism evidence="5 6">
    <name type="scientific">Pseudooceanicola lipolyticus</name>
    <dbReference type="NCBI Taxonomy" id="2029104"/>
    <lineage>
        <taxon>Bacteria</taxon>
        <taxon>Pseudomonadati</taxon>
        <taxon>Pseudomonadota</taxon>
        <taxon>Alphaproteobacteria</taxon>
        <taxon>Rhodobacterales</taxon>
        <taxon>Paracoccaceae</taxon>
        <taxon>Pseudooceanicola</taxon>
    </lineage>
</organism>
<comment type="caution">
    <text evidence="5">The sequence shown here is derived from an EMBL/GenBank/DDBJ whole genome shotgun (WGS) entry which is preliminary data.</text>
</comment>
<reference evidence="5 6" key="1">
    <citation type="journal article" date="2018" name="Int. J. Syst. Evol. Microbiol.">
        <title>Pseudooceanicola lipolyticus sp. nov., a marine alphaproteobacterium, reclassification of Oceanicola flagellatus as Pseudooceanicola flagellatus comb. nov. and emended description of the genus Pseudooceanicola.</title>
        <authorList>
            <person name="Huang M.-M."/>
            <person name="Guo L.-L."/>
            <person name="Wu Y.-H."/>
            <person name="Lai Q.-L."/>
            <person name="Shao Z.-Z."/>
            <person name="Wang C.-S."/>
            <person name="Wu M."/>
            <person name="Xu X.-W."/>
        </authorList>
    </citation>
    <scope>NUCLEOTIDE SEQUENCE [LARGE SCALE GENOMIC DNA]</scope>
    <source>
        <strain evidence="5 6">157</strain>
    </source>
</reference>
<keyword evidence="3" id="KW-0732">Signal</keyword>
<feature type="domain" description="Periplasmic binding protein" evidence="4">
    <location>
        <begin position="96"/>
        <end position="364"/>
    </location>
</feature>
<gene>
    <name evidence="5" type="ORF">CVM52_00115</name>
</gene>